<evidence type="ECO:0000256" key="5">
    <source>
        <dbReference type="ARBA" id="ARBA00023002"/>
    </source>
</evidence>
<dbReference type="InterPro" id="IPR002403">
    <property type="entry name" value="Cyt_P450_E_grp-IV"/>
</dbReference>
<name>A0ABQ8FRU3_9PEZI</name>
<dbReference type="InterPro" id="IPR001128">
    <property type="entry name" value="Cyt_P450"/>
</dbReference>
<dbReference type="PANTHER" id="PTHR46206:SF1">
    <property type="entry name" value="P450, PUTATIVE (EUROFUNG)-RELATED"/>
    <property type="match status" value="1"/>
</dbReference>
<evidence type="ECO:0000256" key="3">
    <source>
        <dbReference type="ARBA" id="ARBA00022617"/>
    </source>
</evidence>
<evidence type="ECO:0000256" key="8">
    <source>
        <dbReference type="SAM" id="SignalP"/>
    </source>
</evidence>
<proteinExistence type="inferred from homology"/>
<keyword evidence="6" id="KW-0408">Iron</keyword>
<dbReference type="InterPro" id="IPR036396">
    <property type="entry name" value="Cyt_P450_sf"/>
</dbReference>
<keyword evidence="3" id="KW-0349">Heme</keyword>
<dbReference type="Gene3D" id="1.10.630.10">
    <property type="entry name" value="Cytochrome P450"/>
    <property type="match status" value="1"/>
</dbReference>
<evidence type="ECO:0000256" key="6">
    <source>
        <dbReference type="ARBA" id="ARBA00023004"/>
    </source>
</evidence>
<evidence type="ECO:0000313" key="10">
    <source>
        <dbReference type="Proteomes" id="UP000774617"/>
    </source>
</evidence>
<evidence type="ECO:0000256" key="2">
    <source>
        <dbReference type="ARBA" id="ARBA00010617"/>
    </source>
</evidence>
<dbReference type="CDD" id="cd11041">
    <property type="entry name" value="CYP503A1-like"/>
    <property type="match status" value="1"/>
</dbReference>
<evidence type="ECO:0000256" key="4">
    <source>
        <dbReference type="ARBA" id="ARBA00022723"/>
    </source>
</evidence>
<comment type="caution">
    <text evidence="9">The sequence shown here is derived from an EMBL/GenBank/DDBJ whole genome shotgun (WGS) entry which is preliminary data.</text>
</comment>
<dbReference type="Proteomes" id="UP000774617">
    <property type="component" value="Unassembled WGS sequence"/>
</dbReference>
<evidence type="ECO:0000313" key="9">
    <source>
        <dbReference type="EMBL" id="KAH7013997.1"/>
    </source>
</evidence>
<dbReference type="PANTHER" id="PTHR46206">
    <property type="entry name" value="CYTOCHROME P450"/>
    <property type="match status" value="1"/>
</dbReference>
<organism evidence="9 10">
    <name type="scientific">Macrophomina phaseolina</name>
    <dbReference type="NCBI Taxonomy" id="35725"/>
    <lineage>
        <taxon>Eukaryota</taxon>
        <taxon>Fungi</taxon>
        <taxon>Dikarya</taxon>
        <taxon>Ascomycota</taxon>
        <taxon>Pezizomycotina</taxon>
        <taxon>Dothideomycetes</taxon>
        <taxon>Dothideomycetes incertae sedis</taxon>
        <taxon>Botryosphaeriales</taxon>
        <taxon>Botryosphaeriaceae</taxon>
        <taxon>Macrophomina</taxon>
    </lineage>
</organism>
<keyword evidence="7" id="KW-0503">Monooxygenase</keyword>
<evidence type="ECO:0000256" key="7">
    <source>
        <dbReference type="ARBA" id="ARBA00023033"/>
    </source>
</evidence>
<dbReference type="SUPFAM" id="SSF48264">
    <property type="entry name" value="Cytochrome P450"/>
    <property type="match status" value="1"/>
</dbReference>
<sequence>MVTLCFPAIFIVFILYKAFTCGSQIPHSLPWVGQNVKGPFKRTRSYIRSIFGTKAMLEEGYQRYSLHEQAFVLPNLFTGAEILLPPSQIDWQSEEHFSGLEAHNQFMRGDYTLLNPLMCSEHVFEDAIKKHLTRGLDGLLPALAEEVGIAVSRRAGLSMEQWKEVDGFRVWKMIMVQVVSRIYVGKPLCRDEAYLDAAGRFNQMVIFNAGIIGAVPELLRPLVAKIILFPDRMRHRAVAKMAGPAIGERLLQVQRIAESEKVPDYSQLPNDLLSWAAVDAVESVHTHPEKSSVNFLAQRLSVMNFVSTDSTTITLGNMLFDMLLAPLASGQTPLVQRVQAELEAAHSHYLATADSDPAAAKTFIDSLPLLDACLKESFRLRNFISRGLVKTATSRSHEVAVPGVGVVPAGVKIGIPVWGIHHDESRYEDARTWRCERWLDDNGPAQNTPVTGGGLAHTTRAYMPFGFKRTACPGRFYATRLVKLILAYFLLNYDIKLAGKTPPVHYWWGISVSPPRDANLLIRRRTQPDGAPFLGLRA</sequence>
<comment type="cofactor">
    <cofactor evidence="1">
        <name>heme</name>
        <dbReference type="ChEBI" id="CHEBI:30413"/>
    </cofactor>
</comment>
<dbReference type="Pfam" id="PF00067">
    <property type="entry name" value="p450"/>
    <property type="match status" value="1"/>
</dbReference>
<protein>
    <submittedName>
        <fullName evidence="9">Cytochrome P450</fullName>
    </submittedName>
</protein>
<reference evidence="9 10" key="1">
    <citation type="journal article" date="2021" name="Nat. Commun.">
        <title>Genetic determinants of endophytism in the Arabidopsis root mycobiome.</title>
        <authorList>
            <person name="Mesny F."/>
            <person name="Miyauchi S."/>
            <person name="Thiergart T."/>
            <person name="Pickel B."/>
            <person name="Atanasova L."/>
            <person name="Karlsson M."/>
            <person name="Huettel B."/>
            <person name="Barry K.W."/>
            <person name="Haridas S."/>
            <person name="Chen C."/>
            <person name="Bauer D."/>
            <person name="Andreopoulos W."/>
            <person name="Pangilinan J."/>
            <person name="LaButti K."/>
            <person name="Riley R."/>
            <person name="Lipzen A."/>
            <person name="Clum A."/>
            <person name="Drula E."/>
            <person name="Henrissat B."/>
            <person name="Kohler A."/>
            <person name="Grigoriev I.V."/>
            <person name="Martin F.M."/>
            <person name="Hacquard S."/>
        </authorList>
    </citation>
    <scope>NUCLEOTIDE SEQUENCE [LARGE SCALE GENOMIC DNA]</scope>
    <source>
        <strain evidence="9 10">MPI-SDFR-AT-0080</strain>
    </source>
</reference>
<accession>A0ABQ8FRU3</accession>
<evidence type="ECO:0000256" key="1">
    <source>
        <dbReference type="ARBA" id="ARBA00001971"/>
    </source>
</evidence>
<feature type="chain" id="PRO_5046811716" evidence="8">
    <location>
        <begin position="23"/>
        <end position="538"/>
    </location>
</feature>
<keyword evidence="5" id="KW-0560">Oxidoreductase</keyword>
<keyword evidence="10" id="KW-1185">Reference proteome</keyword>
<feature type="signal peptide" evidence="8">
    <location>
        <begin position="1"/>
        <end position="22"/>
    </location>
</feature>
<keyword evidence="4" id="KW-0479">Metal-binding</keyword>
<keyword evidence="8" id="KW-0732">Signal</keyword>
<gene>
    <name evidence="9" type="ORF">B0J12DRAFT_586742</name>
</gene>
<dbReference type="EMBL" id="JAGTJR010000083">
    <property type="protein sequence ID" value="KAH7013997.1"/>
    <property type="molecule type" value="Genomic_DNA"/>
</dbReference>
<dbReference type="PRINTS" id="PR00465">
    <property type="entry name" value="EP450IV"/>
</dbReference>
<comment type="similarity">
    <text evidence="2">Belongs to the cytochrome P450 family.</text>
</comment>